<dbReference type="PROSITE" id="PS51112">
    <property type="entry name" value="AMMECR1"/>
    <property type="match status" value="1"/>
</dbReference>
<dbReference type="InterPro" id="IPR002733">
    <property type="entry name" value="AMMECR1_domain"/>
</dbReference>
<protein>
    <recommendedName>
        <fullName evidence="2">AMMECR1 domain-containing protein</fullName>
    </recommendedName>
</protein>
<dbReference type="InterPro" id="IPR027485">
    <property type="entry name" value="AMMECR1_N"/>
</dbReference>
<evidence type="ECO:0000259" key="2">
    <source>
        <dbReference type="PROSITE" id="PS51112"/>
    </source>
</evidence>
<name>A0A0B7FP51_THACB</name>
<dbReference type="PANTHER" id="PTHR13016:SF0">
    <property type="entry name" value="AMME SYNDROME CANDIDATE GENE 1 PROTEIN"/>
    <property type="match status" value="1"/>
</dbReference>
<organism evidence="3 4">
    <name type="scientific">Thanatephorus cucumeris (strain AG1-IB / isolate 7/3/14)</name>
    <name type="common">Lettuce bottom rot fungus</name>
    <name type="synonym">Rhizoctonia solani</name>
    <dbReference type="NCBI Taxonomy" id="1108050"/>
    <lineage>
        <taxon>Eukaryota</taxon>
        <taxon>Fungi</taxon>
        <taxon>Dikarya</taxon>
        <taxon>Basidiomycota</taxon>
        <taxon>Agaricomycotina</taxon>
        <taxon>Agaricomycetes</taxon>
        <taxon>Cantharellales</taxon>
        <taxon>Ceratobasidiaceae</taxon>
        <taxon>Rhizoctonia</taxon>
        <taxon>Rhizoctonia solani AG-1</taxon>
    </lineage>
</organism>
<dbReference type="STRING" id="1108050.A0A0B7FP51"/>
<dbReference type="PANTHER" id="PTHR13016">
    <property type="entry name" value="AMMECR1 HOMOLOG"/>
    <property type="match status" value="1"/>
</dbReference>
<dbReference type="AlphaFoldDB" id="A0A0B7FP51"/>
<dbReference type="Gene3D" id="3.30.1490.150">
    <property type="entry name" value="Hypothetical protein ph0010, domain 2"/>
    <property type="match status" value="1"/>
</dbReference>
<evidence type="ECO:0000313" key="3">
    <source>
        <dbReference type="EMBL" id="CEL57993.1"/>
    </source>
</evidence>
<reference evidence="3 4" key="1">
    <citation type="submission" date="2014-11" db="EMBL/GenBank/DDBJ databases">
        <authorList>
            <person name="Wibberg Daniel"/>
        </authorList>
    </citation>
    <scope>NUCLEOTIDE SEQUENCE [LARGE SCALE GENOMIC DNA]</scope>
    <source>
        <strain evidence="3">Rhizoctonia solani AG1-IB 7/3/14</strain>
    </source>
</reference>
<evidence type="ECO:0000256" key="1">
    <source>
        <dbReference type="SAM" id="MobiDB-lite"/>
    </source>
</evidence>
<feature type="domain" description="AMMECR1" evidence="2">
    <location>
        <begin position="54"/>
        <end position="282"/>
    </location>
</feature>
<accession>A0A0B7FP51</accession>
<dbReference type="OrthoDB" id="24630at2759"/>
<dbReference type="InterPro" id="IPR023473">
    <property type="entry name" value="AMMECR1"/>
</dbReference>
<proteinExistence type="predicted"/>
<gene>
    <name evidence="3" type="ORF">RSOLAG1IB_02738</name>
</gene>
<feature type="region of interest" description="Disordered" evidence="1">
    <location>
        <begin position="197"/>
        <end position="217"/>
    </location>
</feature>
<dbReference type="EMBL" id="LN679102">
    <property type="protein sequence ID" value="CEL57993.1"/>
    <property type="molecule type" value="Genomic_DNA"/>
</dbReference>
<feature type="compositionally biased region" description="Low complexity" evidence="1">
    <location>
        <begin position="197"/>
        <end position="209"/>
    </location>
</feature>
<dbReference type="Pfam" id="PF01871">
    <property type="entry name" value="AMMECR1"/>
    <property type="match status" value="1"/>
</dbReference>
<dbReference type="InterPro" id="IPR036071">
    <property type="entry name" value="AMMECR1_dom_sf"/>
</dbReference>
<dbReference type="Proteomes" id="UP000059188">
    <property type="component" value="Unassembled WGS sequence"/>
</dbReference>
<dbReference type="Gene3D" id="3.30.700.20">
    <property type="entry name" value="Hypothetical protein ph0010, domain 1"/>
    <property type="match status" value="1"/>
</dbReference>
<dbReference type="SUPFAM" id="SSF143447">
    <property type="entry name" value="AMMECR1-like"/>
    <property type="match status" value="1"/>
</dbReference>
<keyword evidence="4" id="KW-1185">Reference proteome</keyword>
<evidence type="ECO:0000313" key="4">
    <source>
        <dbReference type="Proteomes" id="UP000059188"/>
    </source>
</evidence>
<sequence length="290" mass="32638">MHSLVGCLVTRIPKGIVANSQDGYLTALVHSFINTLNCLAFLMSEPLTDGADSSIHKPESCAVEHCYYAFDTLYCALTKDEPVDIEQFQEYLKGEFPLFVTWNTVSSRLTGGVRLRGCIGNFEAMSLDEGIKEYALISAFRDHRFRPIEEKELRKLECTVSLLTEFEDAQSYLDWDVGTHGIYITLHLPIIPASADTPSAPSPISSSTSLHRSSGRQRRLTATYLPDVIPAQGWTKQEAVDSALRKAGFDGRITEEVRRAVKLRRYQSSICSVRWEEYWAWRQEATSTNA</sequence>